<feature type="signal peptide" evidence="2">
    <location>
        <begin position="1"/>
        <end position="22"/>
    </location>
</feature>
<evidence type="ECO:0000313" key="3">
    <source>
        <dbReference type="EMBL" id="PMD42982.1"/>
    </source>
</evidence>
<feature type="region of interest" description="Disordered" evidence="1">
    <location>
        <begin position="95"/>
        <end position="126"/>
    </location>
</feature>
<proteinExistence type="predicted"/>
<dbReference type="PANTHER" id="PTHR38166:SF1">
    <property type="entry name" value="C2H2-TYPE DOMAIN-CONTAINING PROTEIN"/>
    <property type="match status" value="1"/>
</dbReference>
<evidence type="ECO:0000256" key="2">
    <source>
        <dbReference type="SAM" id="SignalP"/>
    </source>
</evidence>
<dbReference type="STRING" id="1149755.A0A2J6RWV9"/>
<gene>
    <name evidence="3" type="ORF">L207DRAFT_526205</name>
</gene>
<evidence type="ECO:0000256" key="1">
    <source>
        <dbReference type="SAM" id="MobiDB-lite"/>
    </source>
</evidence>
<feature type="compositionally biased region" description="Low complexity" evidence="1">
    <location>
        <begin position="195"/>
        <end position="208"/>
    </location>
</feature>
<keyword evidence="4" id="KW-1185">Reference proteome</keyword>
<dbReference type="OrthoDB" id="3564766at2759"/>
<feature type="compositionally biased region" description="Polar residues" evidence="1">
    <location>
        <begin position="109"/>
        <end position="120"/>
    </location>
</feature>
<reference evidence="3 4" key="1">
    <citation type="submission" date="2016-04" db="EMBL/GenBank/DDBJ databases">
        <title>A degradative enzymes factory behind the ericoid mycorrhizal symbiosis.</title>
        <authorList>
            <consortium name="DOE Joint Genome Institute"/>
            <person name="Martino E."/>
            <person name="Morin E."/>
            <person name="Grelet G."/>
            <person name="Kuo A."/>
            <person name="Kohler A."/>
            <person name="Daghino S."/>
            <person name="Barry K."/>
            <person name="Choi C."/>
            <person name="Cichocki N."/>
            <person name="Clum A."/>
            <person name="Copeland A."/>
            <person name="Hainaut M."/>
            <person name="Haridas S."/>
            <person name="Labutti K."/>
            <person name="Lindquist E."/>
            <person name="Lipzen A."/>
            <person name="Khouja H.-R."/>
            <person name="Murat C."/>
            <person name="Ohm R."/>
            <person name="Olson A."/>
            <person name="Spatafora J."/>
            <person name="Veneault-Fourrey C."/>
            <person name="Henrissat B."/>
            <person name="Grigoriev I."/>
            <person name="Martin F."/>
            <person name="Perotto S."/>
        </authorList>
    </citation>
    <scope>NUCLEOTIDE SEQUENCE [LARGE SCALE GENOMIC DNA]</scope>
    <source>
        <strain evidence="3 4">F</strain>
    </source>
</reference>
<feature type="chain" id="PRO_5014349852" description="C2H2-type domain-containing protein" evidence="2">
    <location>
        <begin position="23"/>
        <end position="532"/>
    </location>
</feature>
<dbReference type="Proteomes" id="UP000235786">
    <property type="component" value="Unassembled WGS sequence"/>
</dbReference>
<keyword evidence="2" id="KW-0732">Signal</keyword>
<organism evidence="3 4">
    <name type="scientific">Hyaloscypha variabilis (strain UAMH 11265 / GT02V1 / F)</name>
    <name type="common">Meliniomyces variabilis</name>
    <dbReference type="NCBI Taxonomy" id="1149755"/>
    <lineage>
        <taxon>Eukaryota</taxon>
        <taxon>Fungi</taxon>
        <taxon>Dikarya</taxon>
        <taxon>Ascomycota</taxon>
        <taxon>Pezizomycotina</taxon>
        <taxon>Leotiomycetes</taxon>
        <taxon>Helotiales</taxon>
        <taxon>Hyaloscyphaceae</taxon>
        <taxon>Hyaloscypha</taxon>
        <taxon>Hyaloscypha variabilis</taxon>
    </lineage>
</organism>
<dbReference type="EMBL" id="KZ613942">
    <property type="protein sequence ID" value="PMD42982.1"/>
    <property type="molecule type" value="Genomic_DNA"/>
</dbReference>
<feature type="region of interest" description="Disordered" evidence="1">
    <location>
        <begin position="192"/>
        <end position="247"/>
    </location>
</feature>
<evidence type="ECO:0008006" key="5">
    <source>
        <dbReference type="Google" id="ProtNLM"/>
    </source>
</evidence>
<evidence type="ECO:0000313" key="4">
    <source>
        <dbReference type="Proteomes" id="UP000235786"/>
    </source>
</evidence>
<dbReference type="AlphaFoldDB" id="A0A2J6RWV9"/>
<name>A0A2J6RWV9_HYAVF</name>
<protein>
    <recommendedName>
        <fullName evidence="5">C2H2-type domain-containing protein</fullName>
    </recommendedName>
</protein>
<accession>A0A2J6RWV9</accession>
<sequence>MYNLWFIATKIVFLSTVSKVLRQRDKYLFPEDRSLSPVKHAKGKLRRQSVSAASDTVAESQSESIAALVSLTEKSKDSLSSIYTESSTRILSKVQPESFQSKRPEESAILSQPNSLTDSTCSEDETDWEVGSDDDMTNMHTSINSQGIDFEESLIQTRLTPAKAQLVNRLMEEFWEIFNQDWKANIQHRGSESAYTSGSTSNENYSSSPNMPSDPKGTKRSRRNADDGSDGNNGRRSKRGGSVSEPSNIMGNYARFACPYRKNNPRKYCVQRYKHCAPSSHATVARVKAHLYTYHSINQCERCKDLFGTVKELEAHTIAEPGCPSRTAYPVDGITRKIKEQLQCRKKAYPGQTESERWVRIYEILFNPMSNEVIPSPYFEQIQDLQENTAKSPDSRGLANYEDYLRRELPRFFNTVLQNAVSREVQPIEEKLLGQMMNFLEEAQNRAFSSYRATLSPTLDPELASPEQDIRASDATIDGMPTAILERFYQSLAPQMNSASLLDMSGLGTLDPRDFLLITYCQDWHQTWTRHS</sequence>
<dbReference type="PANTHER" id="PTHR38166">
    <property type="entry name" value="C2H2-TYPE DOMAIN-CONTAINING PROTEIN-RELATED"/>
    <property type="match status" value="1"/>
</dbReference>